<proteinExistence type="predicted"/>
<dbReference type="PANTHER" id="PTHR11731">
    <property type="entry name" value="PROTEASE FAMILY S9B,C DIPEPTIDYL-PEPTIDASE IV-RELATED"/>
    <property type="match status" value="1"/>
</dbReference>
<dbReference type="RefSeq" id="WP_072865754.1">
    <property type="nucleotide sequence ID" value="NZ_FQUX01000015.1"/>
</dbReference>
<feature type="domain" description="Dipeptidylpeptidase IV N-terminal" evidence="2">
    <location>
        <begin position="127"/>
        <end position="460"/>
    </location>
</feature>
<sequence length="752" mass="86661">MRRIIFITAFLFLINTIYAQKLTLDDYNRATGFIHENYNNKTIFNVHTEANWFRNNVGLWFVDYSNQGAEYKKVDLKDFIQQPLFDQERLASSLAKFSGKEIHANNLTLTNMEYLGDENLIFTNLGTTYVLNLESYEIKVLREENDAEVNEFESKSPDGKWIAYSKDHNLFIRSTESEEEHQLSMDGSENYEYASNYGWFDLIEGEHGERPRHFWVSWSPDSKWLTTNIVDLRHAEKMYLLDWSIDSIYRPKLLSYYRGSPGDSTMVHLKPVFYNIGTKKEVKTELPKNTHINAVSIQWSGRPGVVYANYRTRGFKKEFVKEIDLNTTESRILIEEISGTNIDNFEYHLLEEKGKIAFLSERSGWRQLYLYDFKSNRVSHLGKGEYYVNDIKYIDKKSGDIYVLASGREVGSNPYHQQLYKVSLEGKMRLLTPEKLHHQVSFSKAGNYIVDNQSSVNTPTVTVLRSSKTGKVLTELTSADASYAIDKGWSAPETFQLVAKDGKTKIYGAIWKPSNFDSLKSYPIIDASYTGPHTQRFPKSFDVAFSNQALSELGFIVMQVDGLGTSGRSKEFQDHSYKNMGNNLEDHVLAIKYLGKKYDWIDTERVGIFGHSAGGYDTGRALTAFPNIYKVGVASSGDHDFRMEKAWWPEMYQGWPVDETYETFSNISNAKNLKGKLLLVHGGLDDNVNPSATFKFAEALVKADKEFDLLIIPSQRHGYVGQYKDYFTKKRWNYFVEHLLGEEPIWDFKLKP</sequence>
<dbReference type="GO" id="GO:0008236">
    <property type="term" value="F:serine-type peptidase activity"/>
    <property type="evidence" value="ECO:0007669"/>
    <property type="project" value="InterPro"/>
</dbReference>
<feature type="domain" description="Peptidase S9 prolyl oligopeptidase catalytic" evidence="1">
    <location>
        <begin position="546"/>
        <end position="739"/>
    </location>
</feature>
<dbReference type="Gene3D" id="2.140.10.30">
    <property type="entry name" value="Dipeptidylpeptidase IV, N-terminal domain"/>
    <property type="match status" value="1"/>
</dbReference>
<dbReference type="Pfam" id="PF00930">
    <property type="entry name" value="DPPIV_N"/>
    <property type="match status" value="1"/>
</dbReference>
<dbReference type="Pfam" id="PF00326">
    <property type="entry name" value="Peptidase_S9"/>
    <property type="match status" value="1"/>
</dbReference>
<dbReference type="InterPro" id="IPR029058">
    <property type="entry name" value="AB_hydrolase_fold"/>
</dbReference>
<dbReference type="SUPFAM" id="SSF53474">
    <property type="entry name" value="alpha/beta-Hydrolases"/>
    <property type="match status" value="1"/>
</dbReference>
<evidence type="ECO:0000259" key="2">
    <source>
        <dbReference type="Pfam" id="PF00930"/>
    </source>
</evidence>
<dbReference type="GO" id="GO:0008239">
    <property type="term" value="F:dipeptidyl-peptidase activity"/>
    <property type="evidence" value="ECO:0007669"/>
    <property type="project" value="TreeGrafter"/>
</dbReference>
<name>A0A1M5HJI3_9FLAO</name>
<dbReference type="GO" id="GO:0006508">
    <property type="term" value="P:proteolysis"/>
    <property type="evidence" value="ECO:0007669"/>
    <property type="project" value="InterPro"/>
</dbReference>
<dbReference type="Gene3D" id="3.40.50.1820">
    <property type="entry name" value="alpha/beta hydrolase"/>
    <property type="match status" value="1"/>
</dbReference>
<dbReference type="AlphaFoldDB" id="A0A1M5HJI3"/>
<evidence type="ECO:0000259" key="1">
    <source>
        <dbReference type="Pfam" id="PF00326"/>
    </source>
</evidence>
<keyword evidence="3" id="KW-0031">Aminopeptidase</keyword>
<protein>
    <submittedName>
        <fullName evidence="3">Dipeptidyl aminopeptidase/acylaminoacyl peptidase</fullName>
    </submittedName>
</protein>
<gene>
    <name evidence="3" type="ORF">SAMN03080594_11528</name>
</gene>
<accession>A0A1M5HJI3</accession>
<evidence type="ECO:0000313" key="3">
    <source>
        <dbReference type="EMBL" id="SHG16061.1"/>
    </source>
</evidence>
<organism evidence="3 4">
    <name type="scientific">Arenibacter palladensis</name>
    <dbReference type="NCBI Taxonomy" id="237373"/>
    <lineage>
        <taxon>Bacteria</taxon>
        <taxon>Pseudomonadati</taxon>
        <taxon>Bacteroidota</taxon>
        <taxon>Flavobacteriia</taxon>
        <taxon>Flavobacteriales</taxon>
        <taxon>Flavobacteriaceae</taxon>
        <taxon>Arenibacter</taxon>
    </lineage>
</organism>
<dbReference type="EMBL" id="FQUX01000015">
    <property type="protein sequence ID" value="SHG16061.1"/>
    <property type="molecule type" value="Genomic_DNA"/>
</dbReference>
<dbReference type="InterPro" id="IPR002469">
    <property type="entry name" value="Peptidase_S9B_N"/>
</dbReference>
<reference evidence="4" key="1">
    <citation type="submission" date="2016-11" db="EMBL/GenBank/DDBJ databases">
        <authorList>
            <person name="Varghese N."/>
            <person name="Submissions S."/>
        </authorList>
    </citation>
    <scope>NUCLEOTIDE SEQUENCE [LARGE SCALE GENOMIC DNA]</scope>
    <source>
        <strain evidence="4">DSM 17539</strain>
    </source>
</reference>
<dbReference type="PANTHER" id="PTHR11731:SF193">
    <property type="entry name" value="DIPEPTIDYL PEPTIDASE 9"/>
    <property type="match status" value="1"/>
</dbReference>
<keyword evidence="4" id="KW-1185">Reference proteome</keyword>
<dbReference type="InterPro" id="IPR001375">
    <property type="entry name" value="Peptidase_S9_cat"/>
</dbReference>
<keyword evidence="3" id="KW-0378">Hydrolase</keyword>
<dbReference type="Proteomes" id="UP000184406">
    <property type="component" value="Unassembled WGS sequence"/>
</dbReference>
<dbReference type="SUPFAM" id="SSF82171">
    <property type="entry name" value="DPP6 N-terminal domain-like"/>
    <property type="match status" value="1"/>
</dbReference>
<dbReference type="InterPro" id="IPR050278">
    <property type="entry name" value="Serine_Prot_S9B/DPPIV"/>
</dbReference>
<dbReference type="OrthoDB" id="9812921at2"/>
<dbReference type="GO" id="GO:0004177">
    <property type="term" value="F:aminopeptidase activity"/>
    <property type="evidence" value="ECO:0007669"/>
    <property type="project" value="UniProtKB-KW"/>
</dbReference>
<evidence type="ECO:0000313" key="4">
    <source>
        <dbReference type="Proteomes" id="UP000184406"/>
    </source>
</evidence>
<keyword evidence="3" id="KW-0645">Protease</keyword>